<organism evidence="1 2">
    <name type="scientific">Lepraria neglecta</name>
    <dbReference type="NCBI Taxonomy" id="209136"/>
    <lineage>
        <taxon>Eukaryota</taxon>
        <taxon>Fungi</taxon>
        <taxon>Dikarya</taxon>
        <taxon>Ascomycota</taxon>
        <taxon>Pezizomycotina</taxon>
        <taxon>Lecanoromycetes</taxon>
        <taxon>OSLEUM clade</taxon>
        <taxon>Lecanoromycetidae</taxon>
        <taxon>Lecanorales</taxon>
        <taxon>Lecanorineae</taxon>
        <taxon>Stereocaulaceae</taxon>
        <taxon>Lepraria</taxon>
    </lineage>
</organism>
<proteinExistence type="predicted"/>
<evidence type="ECO:0000313" key="1">
    <source>
        <dbReference type="EMBL" id="KAK3174113.1"/>
    </source>
</evidence>
<sequence length="79" mass="8737">MIFNIVWGLLNSKKGNIPQHVSEVLCNVIQTLESDSGEAEQFVQEIASGNVSAIFQDLSQDAVAQFSDVINIPFTQQHF</sequence>
<accession>A0AAD9ZAJ8</accession>
<dbReference type="Proteomes" id="UP001276659">
    <property type="component" value="Unassembled WGS sequence"/>
</dbReference>
<gene>
    <name evidence="1" type="ORF">OEA41_001357</name>
</gene>
<name>A0AAD9ZAJ8_9LECA</name>
<comment type="caution">
    <text evidence="1">The sequence shown here is derived from an EMBL/GenBank/DDBJ whole genome shotgun (WGS) entry which is preliminary data.</text>
</comment>
<dbReference type="EMBL" id="JASNWA010000006">
    <property type="protein sequence ID" value="KAK3174113.1"/>
    <property type="molecule type" value="Genomic_DNA"/>
</dbReference>
<dbReference type="AlphaFoldDB" id="A0AAD9ZAJ8"/>
<protein>
    <submittedName>
        <fullName evidence="1">Uncharacterized protein</fullName>
    </submittedName>
</protein>
<keyword evidence="2" id="KW-1185">Reference proteome</keyword>
<reference evidence="1" key="1">
    <citation type="submission" date="2022-11" db="EMBL/GenBank/DDBJ databases">
        <title>Chromosomal genome sequence assembly and mating type (MAT) locus characterization of the leprose asexual lichenized fungus Lepraria neglecta (Nyl.) Erichsen.</title>
        <authorList>
            <person name="Allen J.L."/>
            <person name="Pfeffer B."/>
        </authorList>
    </citation>
    <scope>NUCLEOTIDE SEQUENCE</scope>
    <source>
        <strain evidence="1">Allen 5258</strain>
    </source>
</reference>
<evidence type="ECO:0000313" key="2">
    <source>
        <dbReference type="Proteomes" id="UP001276659"/>
    </source>
</evidence>